<dbReference type="AlphaFoldDB" id="A0A0J1H917"/>
<protein>
    <recommendedName>
        <fullName evidence="3">DUF3887 domain-containing protein</fullName>
    </recommendedName>
</protein>
<dbReference type="PATRIC" id="fig|320778.3.peg.3341"/>
<proteinExistence type="predicted"/>
<keyword evidence="2" id="KW-1185">Reference proteome</keyword>
<organism evidence="1 2">
    <name type="scientific">Photobacterium ganghwense</name>
    <dbReference type="NCBI Taxonomy" id="320778"/>
    <lineage>
        <taxon>Bacteria</taxon>
        <taxon>Pseudomonadati</taxon>
        <taxon>Pseudomonadota</taxon>
        <taxon>Gammaproteobacteria</taxon>
        <taxon>Vibrionales</taxon>
        <taxon>Vibrionaceae</taxon>
        <taxon>Photobacterium</taxon>
    </lineage>
</organism>
<dbReference type="EMBL" id="LDOU01000015">
    <property type="protein sequence ID" value="KLV08179.1"/>
    <property type="molecule type" value="Genomic_DNA"/>
</dbReference>
<reference evidence="1 2" key="1">
    <citation type="submission" date="2015-05" db="EMBL/GenBank/DDBJ databases">
        <title>Photobacterium galathea sp. nov.</title>
        <authorList>
            <person name="Machado H."/>
            <person name="Gram L."/>
        </authorList>
    </citation>
    <scope>NUCLEOTIDE SEQUENCE [LARGE SCALE GENOMIC DNA]</scope>
    <source>
        <strain evidence="1 2">DSM 22954</strain>
    </source>
</reference>
<accession>A0A0J1H917</accession>
<evidence type="ECO:0000313" key="2">
    <source>
        <dbReference type="Proteomes" id="UP000035909"/>
    </source>
</evidence>
<evidence type="ECO:0000313" key="1">
    <source>
        <dbReference type="EMBL" id="KLV08179.1"/>
    </source>
</evidence>
<dbReference type="Proteomes" id="UP000035909">
    <property type="component" value="Unassembled WGS sequence"/>
</dbReference>
<name>A0A0J1H917_9GAMM</name>
<comment type="caution">
    <text evidence="1">The sequence shown here is derived from an EMBL/GenBank/DDBJ whole genome shotgun (WGS) entry which is preliminary data.</text>
</comment>
<sequence>MASSAVQANEITQTQQLFERQIQALMTSDYQQFTDQTTPEFKKALAESRFNMLTKIYGKKLTGGYQVEYQGVTEQKGYDVYSWKVSYFQGGASNQYRMVLEGETLAGFWIQ</sequence>
<gene>
    <name evidence="1" type="ORF">ABT57_15360</name>
</gene>
<evidence type="ECO:0008006" key="3">
    <source>
        <dbReference type="Google" id="ProtNLM"/>
    </source>
</evidence>